<evidence type="ECO:0000256" key="1">
    <source>
        <dbReference type="ARBA" id="ARBA00001966"/>
    </source>
</evidence>
<sequence length="342" mass="36943">MSRQIEFLHPEPLPRTGRVWPVFLPFAGCPYRCLFCAQDRQTGRDAATLREARDSLVRDLESALAAGHGPYELAFYGGTFTALPAPWPETFLALAARFRDAGLISRVRCSTRPDCADPASLARLRSLGLDMVELGVQSFDDQALAASGRGYGGETARQGCRAVREAGLALGIQLLPGLPGDRPGVFRRDAGIVAGLAPEIARLYPCLVIRGTGLASAWECGRYAPWTLERTRRELAAALPVLWAAGVRVVRVGLAPEGALERDILAGPWHPALGQSVRGLALLGLVEDAAKRLGQRPMRLNVPRRYQGELFGHGGELRGEYAALGLPQRAIRYADSAGFVLL</sequence>
<protein>
    <submittedName>
        <fullName evidence="8">Radical SAM protein</fullName>
    </submittedName>
</protein>
<keyword evidence="5" id="KW-0408">Iron</keyword>
<keyword evidence="9" id="KW-1185">Reference proteome</keyword>
<evidence type="ECO:0000256" key="4">
    <source>
        <dbReference type="ARBA" id="ARBA00022723"/>
    </source>
</evidence>
<keyword evidence="4" id="KW-0479">Metal-binding</keyword>
<keyword evidence="6" id="KW-0411">Iron-sulfur</keyword>
<dbReference type="InterPro" id="IPR058240">
    <property type="entry name" value="rSAM_sf"/>
</dbReference>
<dbReference type="PROSITE" id="PS51918">
    <property type="entry name" value="RADICAL_SAM"/>
    <property type="match status" value="1"/>
</dbReference>
<dbReference type="PANTHER" id="PTHR11135:SF0">
    <property type="entry name" value="ELONGATOR COMPLEX PROTEIN 3"/>
    <property type="match status" value="1"/>
</dbReference>
<keyword evidence="2" id="KW-0004">4Fe-4S</keyword>
<dbReference type="SFLD" id="SFLDS00029">
    <property type="entry name" value="Radical_SAM"/>
    <property type="match status" value="1"/>
</dbReference>
<keyword evidence="3" id="KW-0949">S-adenosyl-L-methionine</keyword>
<dbReference type="SFLD" id="SFLDG01086">
    <property type="entry name" value="elongater_protein-like"/>
    <property type="match status" value="1"/>
</dbReference>
<dbReference type="GO" id="GO:0002926">
    <property type="term" value="P:tRNA wobble base 5-methoxycarbonylmethyl-2-thiouridinylation"/>
    <property type="evidence" value="ECO:0007669"/>
    <property type="project" value="TreeGrafter"/>
</dbReference>
<comment type="cofactor">
    <cofactor evidence="1">
        <name>[4Fe-4S] cluster</name>
        <dbReference type="ChEBI" id="CHEBI:49883"/>
    </cofactor>
</comment>
<dbReference type="InterPro" id="IPR039661">
    <property type="entry name" value="ELP3"/>
</dbReference>
<dbReference type="InterPro" id="IPR006638">
    <property type="entry name" value="Elp3/MiaA/NifB-like_rSAM"/>
</dbReference>
<proteinExistence type="predicted"/>
<dbReference type="InterPro" id="IPR032432">
    <property type="entry name" value="Radical_SAM_C"/>
</dbReference>
<accession>A0A7K1KN99</accession>
<evidence type="ECO:0000256" key="2">
    <source>
        <dbReference type="ARBA" id="ARBA00022485"/>
    </source>
</evidence>
<evidence type="ECO:0000259" key="7">
    <source>
        <dbReference type="PROSITE" id="PS51918"/>
    </source>
</evidence>
<evidence type="ECO:0000313" key="8">
    <source>
        <dbReference type="EMBL" id="MUM77520.1"/>
    </source>
</evidence>
<dbReference type="GO" id="GO:0005737">
    <property type="term" value="C:cytoplasm"/>
    <property type="evidence" value="ECO:0007669"/>
    <property type="project" value="TreeGrafter"/>
</dbReference>
<evidence type="ECO:0000313" key="9">
    <source>
        <dbReference type="Proteomes" id="UP000461162"/>
    </source>
</evidence>
<dbReference type="InterPro" id="IPR023404">
    <property type="entry name" value="rSAM_horseshoe"/>
</dbReference>
<dbReference type="RefSeq" id="WP_367614031.1">
    <property type="nucleotide sequence ID" value="NZ_WODC01000004.1"/>
</dbReference>
<evidence type="ECO:0000256" key="5">
    <source>
        <dbReference type="ARBA" id="ARBA00023004"/>
    </source>
</evidence>
<evidence type="ECO:0000256" key="6">
    <source>
        <dbReference type="ARBA" id="ARBA00023014"/>
    </source>
</evidence>
<dbReference type="Gene3D" id="3.80.30.20">
    <property type="entry name" value="tm_1862 like domain"/>
    <property type="match status" value="1"/>
</dbReference>
<dbReference type="GO" id="GO:0051539">
    <property type="term" value="F:4 iron, 4 sulfur cluster binding"/>
    <property type="evidence" value="ECO:0007669"/>
    <property type="project" value="UniProtKB-KW"/>
</dbReference>
<organism evidence="8 9">
    <name type="scientific">Pseudodesulfovibrio alkaliphilus</name>
    <dbReference type="NCBI Taxonomy" id="2661613"/>
    <lineage>
        <taxon>Bacteria</taxon>
        <taxon>Pseudomonadati</taxon>
        <taxon>Thermodesulfobacteriota</taxon>
        <taxon>Desulfovibrionia</taxon>
        <taxon>Desulfovibrionales</taxon>
        <taxon>Desulfovibrionaceae</taxon>
    </lineage>
</organism>
<dbReference type="SFLD" id="SFLDG01082">
    <property type="entry name" value="B12-binding_domain_containing"/>
    <property type="match status" value="1"/>
</dbReference>
<dbReference type="CDD" id="cd01335">
    <property type="entry name" value="Radical_SAM"/>
    <property type="match status" value="1"/>
</dbReference>
<dbReference type="Proteomes" id="UP000461162">
    <property type="component" value="Unassembled WGS sequence"/>
</dbReference>
<dbReference type="EMBL" id="WODC01000004">
    <property type="protein sequence ID" value="MUM77520.1"/>
    <property type="molecule type" value="Genomic_DNA"/>
</dbReference>
<dbReference type="Pfam" id="PF04055">
    <property type="entry name" value="Radical_SAM"/>
    <property type="match status" value="1"/>
</dbReference>
<reference evidence="8 9" key="1">
    <citation type="submission" date="2019-11" db="EMBL/GenBank/DDBJ databases">
        <title>Pseudodesulfovibrio alkaliphilus, sp. nov., an alkaliphilic sulfate-reducing bacteria from mud volcano of Taman peninsula, Russia.</title>
        <authorList>
            <person name="Frolova A."/>
            <person name="Merkel A.Y."/>
            <person name="Slobodkin A.I."/>
        </authorList>
    </citation>
    <scope>NUCLEOTIDE SEQUENCE [LARGE SCALE GENOMIC DNA]</scope>
    <source>
        <strain evidence="8 9">F-1</strain>
    </source>
</reference>
<dbReference type="GO" id="GO:0046872">
    <property type="term" value="F:metal ion binding"/>
    <property type="evidence" value="ECO:0007669"/>
    <property type="project" value="UniProtKB-KW"/>
</dbReference>
<name>A0A7K1KN99_9BACT</name>
<evidence type="ECO:0000256" key="3">
    <source>
        <dbReference type="ARBA" id="ARBA00022691"/>
    </source>
</evidence>
<dbReference type="PANTHER" id="PTHR11135">
    <property type="entry name" value="HISTONE ACETYLTRANSFERASE-RELATED"/>
    <property type="match status" value="1"/>
</dbReference>
<gene>
    <name evidence="8" type="ORF">GKC30_07745</name>
</gene>
<feature type="domain" description="Radical SAM core" evidence="7">
    <location>
        <begin position="15"/>
        <end position="245"/>
    </location>
</feature>
<dbReference type="GO" id="GO:0003824">
    <property type="term" value="F:catalytic activity"/>
    <property type="evidence" value="ECO:0007669"/>
    <property type="project" value="InterPro"/>
</dbReference>
<dbReference type="InterPro" id="IPR007197">
    <property type="entry name" value="rSAM"/>
</dbReference>
<dbReference type="SMART" id="SM00729">
    <property type="entry name" value="Elp3"/>
    <property type="match status" value="1"/>
</dbReference>
<comment type="caution">
    <text evidence="8">The sequence shown here is derived from an EMBL/GenBank/DDBJ whole genome shotgun (WGS) entry which is preliminary data.</text>
</comment>
<dbReference type="SUPFAM" id="SSF102114">
    <property type="entry name" value="Radical SAM enzymes"/>
    <property type="match status" value="1"/>
</dbReference>
<dbReference type="AlphaFoldDB" id="A0A7K1KN99"/>
<dbReference type="Pfam" id="PF16199">
    <property type="entry name" value="Radical_SAM_C"/>
    <property type="match status" value="1"/>
</dbReference>